<dbReference type="STRING" id="865938.Weevi_1811"/>
<dbReference type="AlphaFoldDB" id="F0P0K2"/>
<dbReference type="EMBL" id="CP002455">
    <property type="protein sequence ID" value="ADX68501.1"/>
    <property type="molecule type" value="Genomic_DNA"/>
</dbReference>
<dbReference type="KEGG" id="wvi:Weevi_1811"/>
<gene>
    <name evidence="2" type="ordered locus">Weevi_1811</name>
</gene>
<dbReference type="Gene3D" id="3.20.20.240">
    <property type="entry name" value="Methylmalonyl-CoA mutase"/>
    <property type="match status" value="1"/>
</dbReference>
<feature type="domain" description="Methylmalonyl-CoA mutase alpha/beta chain catalytic" evidence="1">
    <location>
        <begin position="133"/>
        <end position="402"/>
    </location>
</feature>
<dbReference type="SUPFAM" id="SSF51703">
    <property type="entry name" value="Cobalamin (vitamin B12)-dependent enzymes"/>
    <property type="match status" value="1"/>
</dbReference>
<organism evidence="2 3">
    <name type="scientific">Weeksella virosa (strain ATCC 43766 / DSM 16922 / JCM 21250 / CCUG 30538 / CDC 9751 / IAM 14551 / NBRC 16016 / NCTC 11634 / CL345/78)</name>
    <dbReference type="NCBI Taxonomy" id="865938"/>
    <lineage>
        <taxon>Bacteria</taxon>
        <taxon>Pseudomonadati</taxon>
        <taxon>Bacteroidota</taxon>
        <taxon>Flavobacteriia</taxon>
        <taxon>Flavobacteriales</taxon>
        <taxon>Weeksellaceae</taxon>
        <taxon>Weeksella</taxon>
    </lineage>
</organism>
<protein>
    <submittedName>
        <fullName evidence="2">Methylmalonyl-CoA mutase</fullName>
        <ecNumber evidence="2">5.4.99.2</ecNumber>
    </submittedName>
</protein>
<dbReference type="RefSeq" id="WP_013598890.1">
    <property type="nucleotide sequence ID" value="NC_015144.1"/>
</dbReference>
<evidence type="ECO:0000313" key="2">
    <source>
        <dbReference type="EMBL" id="ADX68501.1"/>
    </source>
</evidence>
<evidence type="ECO:0000259" key="1">
    <source>
        <dbReference type="Pfam" id="PF01642"/>
    </source>
</evidence>
<dbReference type="Pfam" id="PF01642">
    <property type="entry name" value="MM_CoA_mutase"/>
    <property type="match status" value="1"/>
</dbReference>
<reference evidence="2 3" key="1">
    <citation type="journal article" date="2011" name="Stand. Genomic Sci.">
        <title>Complete genome sequence of Weeksella virosa type strain (9751).</title>
        <authorList>
            <person name="Lang E."/>
            <person name="Teshima H."/>
            <person name="Lucas S."/>
            <person name="Lapidus A."/>
            <person name="Hammon N."/>
            <person name="Deshpande S."/>
            <person name="Nolan M."/>
            <person name="Cheng J.F."/>
            <person name="Pitluck S."/>
            <person name="Liolios K."/>
            <person name="Pagani I."/>
            <person name="Mikhailova N."/>
            <person name="Ivanova N."/>
            <person name="Mavromatis K."/>
            <person name="Pati A."/>
            <person name="Tapia R."/>
            <person name="Han C."/>
            <person name="Goodwin L."/>
            <person name="Chen A."/>
            <person name="Palaniappan K."/>
            <person name="Land M."/>
            <person name="Hauser L."/>
            <person name="Chang Y.J."/>
            <person name="Jeffries C.D."/>
            <person name="Brambilla E.M."/>
            <person name="Kopitz M."/>
            <person name="Rohde M."/>
            <person name="Goker M."/>
            <person name="Tindall B.J."/>
            <person name="Detter J.C."/>
            <person name="Woyke T."/>
            <person name="Bristow J."/>
            <person name="Eisen J.A."/>
            <person name="Markowitz V."/>
            <person name="Hugenholtz P."/>
            <person name="Klenk H.P."/>
            <person name="Kyrpides N.C."/>
        </authorList>
    </citation>
    <scope>NUCLEOTIDE SEQUENCE [LARGE SCALE GENOMIC DNA]</scope>
    <source>
        <strain evidence="3">ATCC 43766 / DSM 16922 / JCM 21250 / NBRC 16016 / NCTC 11634 / CL345/78</strain>
    </source>
</reference>
<dbReference type="PANTHER" id="PTHR48101">
    <property type="entry name" value="METHYLMALONYL-COA MUTASE, MITOCHONDRIAL-RELATED"/>
    <property type="match status" value="1"/>
</dbReference>
<keyword evidence="2" id="KW-0413">Isomerase</keyword>
<dbReference type="InterPro" id="IPR016176">
    <property type="entry name" value="Cbl-dep_enz_cat"/>
</dbReference>
<proteinExistence type="predicted"/>
<dbReference type="GO" id="GO:0031419">
    <property type="term" value="F:cobalamin binding"/>
    <property type="evidence" value="ECO:0007669"/>
    <property type="project" value="InterPro"/>
</dbReference>
<reference evidence="3" key="2">
    <citation type="journal article" date="2011" name="Stand. Genomic Sci.">
        <title>Complete genome sequence of Weeksella virosa type strain (9751T).</title>
        <authorList>
            <person name="Lang E."/>
            <person name="Teshima H."/>
            <person name="Lucas S."/>
            <person name="Lapidus A."/>
            <person name="Hammon N."/>
            <person name="Deshpande S."/>
            <person name="Nolan M."/>
            <person name="Cheng J."/>
            <person name="Pitluck S."/>
            <person name="Liolios K."/>
            <person name="Pagani I."/>
            <person name="Mikhailova N."/>
            <person name="Ivanova N."/>
            <person name="Mavromatis K."/>
            <person name="Pati A."/>
            <person name="Tapia R."/>
            <person name="Han C."/>
            <person name="Goodwin L."/>
            <person name="Chen A."/>
            <person name="Palaniappan K."/>
            <person name="Land M."/>
            <person name="Hauser L."/>
            <person name="Chang Y."/>
            <person name="Jeffries C."/>
            <person name="Brambilla E."/>
            <person name="Kopitz M."/>
            <person name="Rohde M."/>
            <person name="Goker M."/>
            <person name="Tindall B."/>
            <person name="Detter J."/>
            <person name="Woyke T."/>
            <person name="Bristow J."/>
            <person name="Eisen J."/>
            <person name="Markowitz V."/>
            <person name="Hugenholtz P."/>
            <person name="Klenk H."/>
            <person name="Kyrpides N."/>
        </authorList>
    </citation>
    <scope>NUCLEOTIDE SEQUENCE [LARGE SCALE GENOMIC DNA]</scope>
    <source>
        <strain evidence="3">ATCC 43766 / DSM 16922 / JCM 21250 / NBRC 16016 / NCTC 11634 / CL345/78</strain>
    </source>
</reference>
<evidence type="ECO:0000313" key="3">
    <source>
        <dbReference type="Proteomes" id="UP000008641"/>
    </source>
</evidence>
<dbReference type="EC" id="5.4.99.2" evidence="2"/>
<dbReference type="PANTHER" id="PTHR48101:SF1">
    <property type="entry name" value="METHYLMALONYL-COA MUTASE, LARGE SUBUNIT"/>
    <property type="match status" value="1"/>
</dbReference>
<dbReference type="Proteomes" id="UP000008641">
    <property type="component" value="Chromosome"/>
</dbReference>
<accession>F0P0K2</accession>
<dbReference type="InterPro" id="IPR006099">
    <property type="entry name" value="MeMalonylCoA_mutase_a/b_cat"/>
</dbReference>
<dbReference type="GO" id="GO:0004494">
    <property type="term" value="F:methylmalonyl-CoA mutase activity"/>
    <property type="evidence" value="ECO:0007669"/>
    <property type="project" value="UniProtKB-EC"/>
</dbReference>
<name>F0P0K2_WEEVC</name>
<dbReference type="OrthoDB" id="9762378at2"/>
<dbReference type="eggNOG" id="COG1884">
    <property type="taxonomic scope" value="Bacteria"/>
</dbReference>
<dbReference type="HOGENOM" id="CLU_009523_6_1_10"/>
<sequence>MKNNIFDNFPTISDKEWKLQVQAELKGLDYNQTLVWGTRDDINVKPLYTKNDVAYENLQPLPRQAKDWKIIGEYNGNPRQDDSFLYGFTLTTQEAFQAKPADYLDLFIRYNAEEETDLEQLSNLPNLTYLDFDPMGYFAQNGLWNFNSREEIIKHTQEILQLDSLEKAISIQADIYQNAGANHVQQLALALLHGVEYLELFGEEIASKLYFKMAVGSNFFFEIAKLRAFRFLWQLITQQYGLDDYAFLFVENSHRNKSKLDIYNNVIRSTIEANSAILGGADAVYIHAYDYLTNDTAFGQEIAAKQQLLLKKESFMDQFTDPVAGSFYIENLTNQLAEKALELFKTLHNNGGFIAGLENNSIQDLVYSSDKKEKKDFFDGKISLIGVNKFRNPDEKKPTERKEKITKDALFIPIVPTRLAEEEERK</sequence>
<keyword evidence="3" id="KW-1185">Reference proteome</keyword>